<name>A0A7J6TCX1_PEROL</name>
<dbReference type="GO" id="GO:0016301">
    <property type="term" value="F:kinase activity"/>
    <property type="evidence" value="ECO:0007669"/>
    <property type="project" value="UniProtKB-KW"/>
</dbReference>
<evidence type="ECO:0000313" key="2">
    <source>
        <dbReference type="EMBL" id="KAF4742983.1"/>
    </source>
</evidence>
<feature type="region of interest" description="Disordered" evidence="1">
    <location>
        <begin position="78"/>
        <end position="139"/>
    </location>
</feature>
<reference evidence="2 3" key="1">
    <citation type="submission" date="2020-04" db="EMBL/GenBank/DDBJ databases">
        <title>Perkinsus olseni comparative genomics.</title>
        <authorList>
            <person name="Bogema D.R."/>
        </authorList>
    </citation>
    <scope>NUCLEOTIDE SEQUENCE [LARGE SCALE GENOMIC DNA]</scope>
    <source>
        <strain evidence="2">ATCC PRA-205</strain>
    </source>
</reference>
<dbReference type="EMBL" id="JABANM010008214">
    <property type="protein sequence ID" value="KAF4742983.1"/>
    <property type="molecule type" value="Genomic_DNA"/>
</dbReference>
<proteinExistence type="predicted"/>
<protein>
    <submittedName>
        <fullName evidence="2">Dual specificity protein kinase yak1</fullName>
    </submittedName>
</protein>
<organism evidence="2 3">
    <name type="scientific">Perkinsus olseni</name>
    <name type="common">Perkinsus atlanticus</name>
    <dbReference type="NCBI Taxonomy" id="32597"/>
    <lineage>
        <taxon>Eukaryota</taxon>
        <taxon>Sar</taxon>
        <taxon>Alveolata</taxon>
        <taxon>Perkinsozoa</taxon>
        <taxon>Perkinsea</taxon>
        <taxon>Perkinsida</taxon>
        <taxon>Perkinsidae</taxon>
        <taxon>Perkinsus</taxon>
    </lineage>
</organism>
<comment type="caution">
    <text evidence="2">The sequence shown here is derived from an EMBL/GenBank/DDBJ whole genome shotgun (WGS) entry which is preliminary data.</text>
</comment>
<sequence length="139" mass="14870">TAVPCFGSAGGDGAWYLMHQFGDERLRCVVFDGRYKTWYYADHPESGGEFTAACSPLRQRSRGADFAGFCVFGDYGPAETEGPMQSTTNEGPMMESTTTEGPMMESTTTEGPMMESTTTEPAVVTSPPAGDTTVTPILP</sequence>
<keyword evidence="2" id="KW-0808">Transferase</keyword>
<evidence type="ECO:0000256" key="1">
    <source>
        <dbReference type="SAM" id="MobiDB-lite"/>
    </source>
</evidence>
<dbReference type="AlphaFoldDB" id="A0A7J6TCX1"/>
<feature type="compositionally biased region" description="Polar residues" evidence="1">
    <location>
        <begin position="83"/>
        <end position="120"/>
    </location>
</feature>
<accession>A0A7J6TCX1</accession>
<feature type="non-terminal residue" evidence="2">
    <location>
        <position position="1"/>
    </location>
</feature>
<keyword evidence="2" id="KW-0418">Kinase</keyword>
<gene>
    <name evidence="2" type="primary">YAK1_2</name>
    <name evidence="2" type="ORF">FOZ62_006069</name>
</gene>
<evidence type="ECO:0000313" key="3">
    <source>
        <dbReference type="Proteomes" id="UP000574390"/>
    </source>
</evidence>
<dbReference type="Proteomes" id="UP000574390">
    <property type="component" value="Unassembled WGS sequence"/>
</dbReference>